<reference evidence="1" key="1">
    <citation type="journal article" date="2021" name="Proc. Natl. Acad. Sci. U.S.A.">
        <title>A Catalog of Tens of Thousands of Viruses from Human Metagenomes Reveals Hidden Associations with Chronic Diseases.</title>
        <authorList>
            <person name="Tisza M.J."/>
            <person name="Buck C.B."/>
        </authorList>
    </citation>
    <scope>NUCLEOTIDE SEQUENCE</scope>
    <source>
        <strain evidence="1">CtsAY3</strain>
    </source>
</reference>
<proteinExistence type="predicted"/>
<evidence type="ECO:0000313" key="1">
    <source>
        <dbReference type="EMBL" id="DAE25820.1"/>
    </source>
</evidence>
<sequence length="122" mass="13869">MKVLLNEQGYIESYALEGELLDAVEVSAPSDLAHFEAHFTAYRVRDGTPSFDGEQAALEQSEAAKAEYRKRREVECFPIINRGQLWYDTLSAAQLAELKTWYQSWLDGTNTQAIPEKPAWLN</sequence>
<organism evidence="1">
    <name type="scientific">Siphoviridae sp. ctsAY3</name>
    <dbReference type="NCBI Taxonomy" id="2827281"/>
    <lineage>
        <taxon>Viruses</taxon>
        <taxon>Duplodnaviria</taxon>
        <taxon>Heunggongvirae</taxon>
        <taxon>Uroviricota</taxon>
        <taxon>Caudoviricetes</taxon>
    </lineage>
</organism>
<accession>A0A8S5R4E0</accession>
<protein>
    <submittedName>
        <fullName evidence="1">Uncharacterized protein</fullName>
    </submittedName>
</protein>
<dbReference type="EMBL" id="BK015802">
    <property type="protein sequence ID" value="DAE25820.1"/>
    <property type="molecule type" value="Genomic_DNA"/>
</dbReference>
<name>A0A8S5R4E0_9CAUD</name>